<organism evidence="8 9">
    <name type="scientific">Dicentrarchus labrax</name>
    <name type="common">European seabass</name>
    <name type="synonym">Morone labrax</name>
    <dbReference type="NCBI Taxonomy" id="13489"/>
    <lineage>
        <taxon>Eukaryota</taxon>
        <taxon>Metazoa</taxon>
        <taxon>Chordata</taxon>
        <taxon>Craniata</taxon>
        <taxon>Vertebrata</taxon>
        <taxon>Euteleostomi</taxon>
        <taxon>Actinopterygii</taxon>
        <taxon>Neopterygii</taxon>
        <taxon>Teleostei</taxon>
        <taxon>Neoteleostei</taxon>
        <taxon>Acanthomorphata</taxon>
        <taxon>Eupercaria</taxon>
        <taxon>Moronidae</taxon>
        <taxon>Dicentrarchus</taxon>
    </lineage>
</organism>
<evidence type="ECO:0000313" key="8">
    <source>
        <dbReference type="Ensembl" id="ENSDLAP00005057268.1"/>
    </source>
</evidence>
<keyword evidence="5" id="KW-1015">Disulfide bond</keyword>
<reference evidence="8" key="2">
    <citation type="submission" date="2025-09" db="UniProtKB">
        <authorList>
            <consortium name="Ensembl"/>
        </authorList>
    </citation>
    <scope>IDENTIFICATION</scope>
</reference>
<evidence type="ECO:0000256" key="4">
    <source>
        <dbReference type="ARBA" id="ARBA00022859"/>
    </source>
</evidence>
<evidence type="ECO:0000256" key="7">
    <source>
        <dbReference type="SAM" id="Phobius"/>
    </source>
</evidence>
<dbReference type="InterPro" id="IPR021663">
    <property type="entry name" value="CD3_zeta/IgE_Fc_rcpt_gamma"/>
</dbReference>
<dbReference type="AlphaFoldDB" id="A0A8C4IJ77"/>
<keyword evidence="3" id="KW-0597">Phosphoprotein</keyword>
<dbReference type="InterPro" id="IPR042340">
    <property type="entry name" value="FCER1G"/>
</dbReference>
<evidence type="ECO:0000256" key="6">
    <source>
        <dbReference type="ARBA" id="ARBA00023170"/>
    </source>
</evidence>
<dbReference type="GO" id="GO:0002376">
    <property type="term" value="P:immune system process"/>
    <property type="evidence" value="ECO:0007669"/>
    <property type="project" value="UniProtKB-KW"/>
</dbReference>
<keyword evidence="7" id="KW-0812">Transmembrane</keyword>
<comment type="subcellular location">
    <subcellularLocation>
        <location evidence="1">Cell membrane</location>
        <topology evidence="1">Single-pass type I membrane protein</topology>
    </subcellularLocation>
</comment>
<keyword evidence="7" id="KW-0472">Membrane</keyword>
<keyword evidence="9" id="KW-1185">Reference proteome</keyword>
<dbReference type="GO" id="GO:0032998">
    <property type="term" value="C:Fc-epsilon receptor I complex"/>
    <property type="evidence" value="ECO:0007669"/>
    <property type="project" value="InterPro"/>
</dbReference>
<proteinExistence type="predicted"/>
<evidence type="ECO:0000256" key="1">
    <source>
        <dbReference type="ARBA" id="ARBA00004251"/>
    </source>
</evidence>
<dbReference type="Pfam" id="PF11628">
    <property type="entry name" value="TCR_zetazeta"/>
    <property type="match status" value="1"/>
</dbReference>
<accession>A0A8C4IJ77</accession>
<protein>
    <submittedName>
        <fullName evidence="8">Uncharacterized protein</fullName>
    </submittedName>
</protein>
<dbReference type="PANTHER" id="PTHR16803">
    <property type="entry name" value="HIGH AFFINITY IMMUNOGLOBULIN EPSILON RECEPTOR GAMMA-SUBUNIT"/>
    <property type="match status" value="1"/>
</dbReference>
<keyword evidence="2" id="KW-1003">Cell membrane</keyword>
<evidence type="ECO:0000256" key="5">
    <source>
        <dbReference type="ARBA" id="ARBA00023157"/>
    </source>
</evidence>
<evidence type="ECO:0000256" key="2">
    <source>
        <dbReference type="ARBA" id="ARBA00022475"/>
    </source>
</evidence>
<evidence type="ECO:0000313" key="9">
    <source>
        <dbReference type="Proteomes" id="UP000694389"/>
    </source>
</evidence>
<dbReference type="GeneTree" id="ENSGT01140000282596"/>
<feature type="transmembrane region" description="Helical" evidence="7">
    <location>
        <begin position="7"/>
        <end position="34"/>
    </location>
</feature>
<reference evidence="8" key="1">
    <citation type="submission" date="2025-08" db="UniProtKB">
        <authorList>
            <consortium name="Ensembl"/>
        </authorList>
    </citation>
    <scope>IDENTIFICATION</scope>
</reference>
<dbReference type="GO" id="GO:0019767">
    <property type="term" value="F:IgE receptor activity"/>
    <property type="evidence" value="ECO:0007669"/>
    <property type="project" value="InterPro"/>
</dbReference>
<dbReference type="Proteomes" id="UP000694389">
    <property type="component" value="Unassembled WGS sequence"/>
</dbReference>
<dbReference type="PANTHER" id="PTHR16803:SF0">
    <property type="entry name" value="HIGH AFFINITY IMMUNOGLOBULIN EPSILON RECEPTOR SUBUNIT GAMMA"/>
    <property type="match status" value="1"/>
</dbReference>
<sequence length="96" mass="10630">KPVNLHMLLLLIPQICYILDGILFLYGIILTALYCRIKVCVVSSTRNILLQYANILLMKGLPDSSPGNACPPCTKAESLLLRPLAASYYLSHPPFL</sequence>
<keyword evidence="7" id="KW-1133">Transmembrane helix</keyword>
<evidence type="ECO:0000256" key="3">
    <source>
        <dbReference type="ARBA" id="ARBA00022553"/>
    </source>
</evidence>
<keyword evidence="6" id="KW-0675">Receptor</keyword>
<keyword evidence="4" id="KW-0391">Immunity</keyword>
<name>A0A8C4IJ77_DICLA</name>
<dbReference type="Ensembl" id="ENSDLAT00005060747.2">
    <property type="protein sequence ID" value="ENSDLAP00005057268.1"/>
    <property type="gene ID" value="ENSDLAG00005024293.2"/>
</dbReference>